<reference evidence="12" key="1">
    <citation type="submission" date="2016-02" db="EMBL/GenBank/DDBJ databases">
        <title>Comparative genomics of biotechnologically important yeasts.</title>
        <authorList>
            <consortium name="DOE Joint Genome Institute"/>
            <person name="Riley R."/>
            <person name="Haridas S."/>
            <person name="Wolfe K.H."/>
            <person name="Lopes M.R."/>
            <person name="Hittinger C.T."/>
            <person name="Goker M."/>
            <person name="Salamov A."/>
            <person name="Wisecaver J."/>
            <person name="Long T.M."/>
            <person name="Aerts A.L."/>
            <person name="Barry K."/>
            <person name="Choi C."/>
            <person name="Clum A."/>
            <person name="Coughlan A.Y."/>
            <person name="Deshpande S."/>
            <person name="Douglass A.P."/>
            <person name="Hanson S.J."/>
            <person name="Klenk H.-P."/>
            <person name="Labutti K."/>
            <person name="Lapidus A."/>
            <person name="Lindquist E."/>
            <person name="Lipzen A."/>
            <person name="Meier-Kolthoff J.P."/>
            <person name="Ohm R.A."/>
            <person name="Otillar R.P."/>
            <person name="Pangilinan J."/>
            <person name="Peng Y."/>
            <person name="Rokas A."/>
            <person name="Rosa C.A."/>
            <person name="Scheuner C."/>
            <person name="Sibirny A.A."/>
            <person name="Slot J.C."/>
            <person name="Stielow J.B."/>
            <person name="Sun H."/>
            <person name="Kurtzman C.P."/>
            <person name="Blackwell M."/>
            <person name="Jeffries T.W."/>
            <person name="Grigoriev I.V."/>
        </authorList>
    </citation>
    <scope>NUCLEOTIDE SEQUENCE [LARGE SCALE GENOMIC DNA]</scope>
    <source>
        <strain evidence="12">NRRL Y-17796</strain>
    </source>
</reference>
<evidence type="ECO:0000256" key="1">
    <source>
        <dbReference type="ARBA" id="ARBA00004567"/>
    </source>
</evidence>
<feature type="compositionally biased region" description="Polar residues" evidence="9">
    <location>
        <begin position="125"/>
        <end position="146"/>
    </location>
</feature>
<dbReference type="InterPro" id="IPR012677">
    <property type="entry name" value="Nucleotide-bd_a/b_plait_sf"/>
</dbReference>
<feature type="domain" description="RRM Nup35-type" evidence="10">
    <location>
        <begin position="186"/>
        <end position="264"/>
    </location>
</feature>
<dbReference type="GO" id="GO:0006607">
    <property type="term" value="P:NLS-bearing protein import into nucleus"/>
    <property type="evidence" value="ECO:0007669"/>
    <property type="project" value="TreeGrafter"/>
</dbReference>
<gene>
    <name evidence="11" type="ORF">CANCADRAFT_43604</name>
</gene>
<dbReference type="Gene3D" id="3.30.70.330">
    <property type="match status" value="1"/>
</dbReference>
<comment type="subcellular location">
    <subcellularLocation>
        <location evidence="1">Nucleus</location>
        <location evidence="1">Nuclear pore complex</location>
    </subcellularLocation>
</comment>
<dbReference type="GO" id="GO:0044615">
    <property type="term" value="C:nuclear pore nuclear basket"/>
    <property type="evidence" value="ECO:0007669"/>
    <property type="project" value="TreeGrafter"/>
</dbReference>
<accession>A0A1E4TDQ4</accession>
<dbReference type="EMBL" id="KV453842">
    <property type="protein sequence ID" value="ODV89902.1"/>
    <property type="molecule type" value="Genomic_DNA"/>
</dbReference>
<evidence type="ECO:0000256" key="9">
    <source>
        <dbReference type="SAM" id="MobiDB-lite"/>
    </source>
</evidence>
<evidence type="ECO:0000256" key="6">
    <source>
        <dbReference type="ARBA" id="ARBA00023132"/>
    </source>
</evidence>
<dbReference type="PROSITE" id="PS51472">
    <property type="entry name" value="RRM_NUP35"/>
    <property type="match status" value="1"/>
</dbReference>
<evidence type="ECO:0000256" key="2">
    <source>
        <dbReference type="ARBA" id="ARBA00022448"/>
    </source>
</evidence>
<keyword evidence="7 8" id="KW-0539">Nucleus</keyword>
<dbReference type="GO" id="GO:0044613">
    <property type="term" value="C:nuclear pore central transport channel"/>
    <property type="evidence" value="ECO:0007669"/>
    <property type="project" value="TreeGrafter"/>
</dbReference>
<dbReference type="GO" id="GO:0006999">
    <property type="term" value="P:nuclear pore organization"/>
    <property type="evidence" value="ECO:0007669"/>
    <property type="project" value="TreeGrafter"/>
</dbReference>
<keyword evidence="4" id="KW-0653">Protein transport</keyword>
<feature type="region of interest" description="Disordered" evidence="9">
    <location>
        <begin position="283"/>
        <end position="341"/>
    </location>
</feature>
<dbReference type="PANTHER" id="PTHR21527">
    <property type="entry name" value="NUCLEOPORIN NUP35"/>
    <property type="match status" value="1"/>
</dbReference>
<dbReference type="GO" id="GO:0051028">
    <property type="term" value="P:mRNA transport"/>
    <property type="evidence" value="ECO:0007669"/>
    <property type="project" value="UniProtKB-UniRule"/>
</dbReference>
<evidence type="ECO:0000256" key="8">
    <source>
        <dbReference type="PROSITE-ProRule" id="PRU00804"/>
    </source>
</evidence>
<dbReference type="Proteomes" id="UP000095023">
    <property type="component" value="Unassembled WGS sequence"/>
</dbReference>
<evidence type="ECO:0000313" key="12">
    <source>
        <dbReference type="Proteomes" id="UP000095023"/>
    </source>
</evidence>
<sequence length="396" mass="42518">MSTPVTNGTPTLKRSVNRPSWVQSPLPSPKTRSGLGSAGSSTRSRLTPSQSMKQLSSSRLRSKFSEQDSDDLANLSVSSRQSQFGGSSFGTPMPSSVSSGRTAVRGDLPPTQSMNDLRSLVNPLTAYSDSPSLPPSTSMSNIQTVRSPAPKPAATANVPTASRSFPYLNTDDQKSISTVVNGDTPSVSSDTIVVFGFPSYLIPQILDHFSQYGSVVHHRLEADRAIHITYADPASASKALTENGAKIGGFRIGCIPGSDTASSSSLHKGQPEMKELKPYETLNSALTSSSRTSTPNNALKSSPAQSLPAGNISGTPRSRFSDPRHRLSPGRLNPGSDLKPNVRRVQARRSGAIFKSKDLHRTPLSVSVVDNNSKNERWLSWLSRRAQQLIFGWDEL</sequence>
<organism evidence="11 12">
    <name type="scientific">Tortispora caseinolytica NRRL Y-17796</name>
    <dbReference type="NCBI Taxonomy" id="767744"/>
    <lineage>
        <taxon>Eukaryota</taxon>
        <taxon>Fungi</taxon>
        <taxon>Dikarya</taxon>
        <taxon>Ascomycota</taxon>
        <taxon>Saccharomycotina</taxon>
        <taxon>Trigonopsidomycetes</taxon>
        <taxon>Trigonopsidales</taxon>
        <taxon>Trigonopsidaceae</taxon>
        <taxon>Tortispora</taxon>
    </lineage>
</organism>
<keyword evidence="5" id="KW-0811">Translocation</keyword>
<keyword evidence="2 8" id="KW-0813">Transport</keyword>
<evidence type="ECO:0000256" key="3">
    <source>
        <dbReference type="ARBA" id="ARBA00022816"/>
    </source>
</evidence>
<evidence type="ECO:0000256" key="7">
    <source>
        <dbReference type="ARBA" id="ARBA00023242"/>
    </source>
</evidence>
<dbReference type="SUPFAM" id="SSF54928">
    <property type="entry name" value="RNA-binding domain, RBD"/>
    <property type="match status" value="1"/>
</dbReference>
<evidence type="ECO:0000259" key="10">
    <source>
        <dbReference type="PROSITE" id="PS51472"/>
    </source>
</evidence>
<dbReference type="GO" id="GO:0003676">
    <property type="term" value="F:nucleic acid binding"/>
    <property type="evidence" value="ECO:0007669"/>
    <property type="project" value="InterPro"/>
</dbReference>
<feature type="compositionally biased region" description="Polar residues" evidence="9">
    <location>
        <begin position="1"/>
        <end position="25"/>
    </location>
</feature>
<dbReference type="AlphaFoldDB" id="A0A1E4TDQ4"/>
<keyword evidence="12" id="KW-1185">Reference proteome</keyword>
<protein>
    <recommendedName>
        <fullName evidence="10">RRM Nup35-type domain-containing protein</fullName>
    </recommendedName>
</protein>
<dbReference type="OrthoDB" id="1733656at2759"/>
<feature type="compositionally biased region" description="Polar residues" evidence="9">
    <location>
        <begin position="38"/>
        <end position="59"/>
    </location>
</feature>
<dbReference type="GO" id="GO:0005543">
    <property type="term" value="F:phospholipid binding"/>
    <property type="evidence" value="ECO:0007669"/>
    <property type="project" value="TreeGrafter"/>
</dbReference>
<name>A0A1E4TDQ4_9ASCO</name>
<proteinExistence type="predicted"/>
<feature type="region of interest" description="Disordered" evidence="9">
    <location>
        <begin position="1"/>
        <end position="164"/>
    </location>
</feature>
<dbReference type="InterPro" id="IPR035979">
    <property type="entry name" value="RBD_domain_sf"/>
</dbReference>
<evidence type="ECO:0000256" key="5">
    <source>
        <dbReference type="ARBA" id="ARBA00023010"/>
    </source>
</evidence>
<keyword evidence="3 8" id="KW-0509">mRNA transport</keyword>
<evidence type="ECO:0000313" key="11">
    <source>
        <dbReference type="EMBL" id="ODV89902.1"/>
    </source>
</evidence>
<feature type="compositionally biased region" description="Polar residues" evidence="9">
    <location>
        <begin position="283"/>
        <end position="305"/>
    </location>
</feature>
<dbReference type="GO" id="GO:0017056">
    <property type="term" value="F:structural constituent of nuclear pore"/>
    <property type="evidence" value="ECO:0007669"/>
    <property type="project" value="TreeGrafter"/>
</dbReference>
<dbReference type="InterPro" id="IPR007846">
    <property type="entry name" value="RRM_NUP35_dom"/>
</dbReference>
<dbReference type="Pfam" id="PF05172">
    <property type="entry name" value="RRM_Nup35"/>
    <property type="match status" value="1"/>
</dbReference>
<feature type="compositionally biased region" description="Low complexity" evidence="9">
    <location>
        <begin position="76"/>
        <end position="90"/>
    </location>
</feature>
<keyword evidence="6 8" id="KW-0906">Nuclear pore complex</keyword>
<evidence type="ECO:0000256" key="4">
    <source>
        <dbReference type="ARBA" id="ARBA00022927"/>
    </source>
</evidence>
<dbReference type="PANTHER" id="PTHR21527:SF6">
    <property type="entry name" value="NUCLEOPORIN NUP35"/>
    <property type="match status" value="1"/>
</dbReference>